<sequence>MMMNEAQVAVRIEQAVTRVTKTVFPGRTNHHNTLFGGEALAWMDEAAFIAATRFCRKPLVTVCSDRVDFKESIPAGSIIELVARIEHVGRTSIRVNVDIFVEDMYSDDQHRAISGSFTFVALGPDRKPTPVLS</sequence>
<evidence type="ECO:0000313" key="6">
    <source>
        <dbReference type="Proteomes" id="UP001589813"/>
    </source>
</evidence>
<accession>A0ABV6BCF7</accession>
<gene>
    <name evidence="5" type="ORF">ACFFJP_09575</name>
</gene>
<comment type="caution">
    <text evidence="5">The sequence shown here is derived from an EMBL/GenBank/DDBJ whole genome shotgun (WGS) entry which is preliminary data.</text>
</comment>
<evidence type="ECO:0000256" key="3">
    <source>
        <dbReference type="PROSITE-ProRule" id="PRU01106"/>
    </source>
</evidence>
<proteinExistence type="inferred from homology"/>
<evidence type="ECO:0000259" key="4">
    <source>
        <dbReference type="PROSITE" id="PS51770"/>
    </source>
</evidence>
<dbReference type="EC" id="3.1.2.20" evidence="5"/>
<evidence type="ECO:0000256" key="1">
    <source>
        <dbReference type="ARBA" id="ARBA00010458"/>
    </source>
</evidence>
<dbReference type="InterPro" id="IPR006683">
    <property type="entry name" value="Thioestr_dom"/>
</dbReference>
<dbReference type="PANTHER" id="PTHR11049:SF24">
    <property type="entry name" value="CYTOSOLIC ACYL COENZYME A THIOESTER HYDROLASE"/>
    <property type="match status" value="1"/>
</dbReference>
<dbReference type="Proteomes" id="UP001589813">
    <property type="component" value="Unassembled WGS sequence"/>
</dbReference>
<dbReference type="Pfam" id="PF03061">
    <property type="entry name" value="4HBT"/>
    <property type="match status" value="1"/>
</dbReference>
<protein>
    <submittedName>
        <fullName evidence="5">Acyl-CoA thioesterase</fullName>
        <ecNumber evidence="5">3.1.2.20</ecNumber>
    </submittedName>
</protein>
<dbReference type="InterPro" id="IPR029069">
    <property type="entry name" value="HotDog_dom_sf"/>
</dbReference>
<organism evidence="5 6">
    <name type="scientific">Rheinheimera tilapiae</name>
    <dbReference type="NCBI Taxonomy" id="875043"/>
    <lineage>
        <taxon>Bacteria</taxon>
        <taxon>Pseudomonadati</taxon>
        <taxon>Pseudomonadota</taxon>
        <taxon>Gammaproteobacteria</taxon>
        <taxon>Chromatiales</taxon>
        <taxon>Chromatiaceae</taxon>
        <taxon>Rheinheimera</taxon>
    </lineage>
</organism>
<dbReference type="GO" id="GO:0047617">
    <property type="term" value="F:fatty acyl-CoA hydrolase activity"/>
    <property type="evidence" value="ECO:0007669"/>
    <property type="project" value="UniProtKB-EC"/>
</dbReference>
<dbReference type="EMBL" id="JBHLXP010000001">
    <property type="protein sequence ID" value="MFC0048540.1"/>
    <property type="molecule type" value="Genomic_DNA"/>
</dbReference>
<dbReference type="InterPro" id="IPR040170">
    <property type="entry name" value="Cytosol_ACT"/>
</dbReference>
<dbReference type="RefSeq" id="WP_377242821.1">
    <property type="nucleotide sequence ID" value="NZ_JBHLXP010000001.1"/>
</dbReference>
<dbReference type="PANTHER" id="PTHR11049">
    <property type="entry name" value="ACYL COENZYME A THIOESTER HYDROLASE"/>
    <property type="match status" value="1"/>
</dbReference>
<dbReference type="PROSITE" id="PS51770">
    <property type="entry name" value="HOTDOG_ACOT"/>
    <property type="match status" value="1"/>
</dbReference>
<dbReference type="CDD" id="cd03442">
    <property type="entry name" value="BFIT_BACH"/>
    <property type="match status" value="1"/>
</dbReference>
<keyword evidence="2 3" id="KW-0378">Hydrolase</keyword>
<feature type="domain" description="HotDog ACOT-type" evidence="4">
    <location>
        <begin position="13"/>
        <end position="125"/>
    </location>
</feature>
<comment type="similarity">
    <text evidence="1">Belongs to the acyl coenzyme A hydrolase family.</text>
</comment>
<name>A0ABV6BCF7_9GAMM</name>
<evidence type="ECO:0000256" key="2">
    <source>
        <dbReference type="ARBA" id="ARBA00022801"/>
    </source>
</evidence>
<dbReference type="InterPro" id="IPR033120">
    <property type="entry name" value="HOTDOG_ACOT"/>
</dbReference>
<dbReference type="SUPFAM" id="SSF54637">
    <property type="entry name" value="Thioesterase/thiol ester dehydrase-isomerase"/>
    <property type="match status" value="1"/>
</dbReference>
<keyword evidence="6" id="KW-1185">Reference proteome</keyword>
<reference evidence="5 6" key="1">
    <citation type="submission" date="2024-09" db="EMBL/GenBank/DDBJ databases">
        <authorList>
            <person name="Sun Q."/>
            <person name="Mori K."/>
        </authorList>
    </citation>
    <scope>NUCLEOTIDE SEQUENCE [LARGE SCALE GENOMIC DNA]</scope>
    <source>
        <strain evidence="5 6">KCTC 23315</strain>
    </source>
</reference>
<evidence type="ECO:0000313" key="5">
    <source>
        <dbReference type="EMBL" id="MFC0048540.1"/>
    </source>
</evidence>
<dbReference type="Gene3D" id="3.10.129.10">
    <property type="entry name" value="Hotdog Thioesterase"/>
    <property type="match status" value="1"/>
</dbReference>